<evidence type="ECO:0000259" key="2">
    <source>
        <dbReference type="SMART" id="SM00034"/>
    </source>
</evidence>
<comment type="caution">
    <text evidence="3">The sequence shown here is derived from an EMBL/GenBank/DDBJ whole genome shotgun (WGS) entry which is preliminary data.</text>
</comment>
<organism evidence="3 4">
    <name type="scientific">Petrolisthes cinctipes</name>
    <name type="common">Flat porcelain crab</name>
    <dbReference type="NCBI Taxonomy" id="88211"/>
    <lineage>
        <taxon>Eukaryota</taxon>
        <taxon>Metazoa</taxon>
        <taxon>Ecdysozoa</taxon>
        <taxon>Arthropoda</taxon>
        <taxon>Crustacea</taxon>
        <taxon>Multicrustacea</taxon>
        <taxon>Malacostraca</taxon>
        <taxon>Eumalacostraca</taxon>
        <taxon>Eucarida</taxon>
        <taxon>Decapoda</taxon>
        <taxon>Pleocyemata</taxon>
        <taxon>Anomura</taxon>
        <taxon>Galatheoidea</taxon>
        <taxon>Porcellanidae</taxon>
        <taxon>Petrolisthes</taxon>
    </lineage>
</organism>
<dbReference type="SUPFAM" id="SSF56436">
    <property type="entry name" value="C-type lectin-like"/>
    <property type="match status" value="1"/>
</dbReference>
<dbReference type="InterPro" id="IPR016187">
    <property type="entry name" value="CTDL_fold"/>
</dbReference>
<name>A0AAE1FTU2_PETCI</name>
<dbReference type="InterPro" id="IPR050801">
    <property type="entry name" value="Ca-Dep_Lectins_ImmuneDev"/>
</dbReference>
<dbReference type="InterPro" id="IPR013783">
    <property type="entry name" value="Ig-like_fold"/>
</dbReference>
<dbReference type="Gene3D" id="3.10.100.10">
    <property type="entry name" value="Mannose-Binding Protein A, subunit A"/>
    <property type="match status" value="1"/>
</dbReference>
<feature type="region of interest" description="Disordered" evidence="1">
    <location>
        <begin position="410"/>
        <end position="452"/>
    </location>
</feature>
<evidence type="ECO:0000313" key="3">
    <source>
        <dbReference type="EMBL" id="KAK3879716.1"/>
    </source>
</evidence>
<feature type="domain" description="C-type lectin" evidence="2">
    <location>
        <begin position="38"/>
        <end position="161"/>
    </location>
</feature>
<feature type="region of interest" description="Disordered" evidence="1">
    <location>
        <begin position="1"/>
        <end position="21"/>
    </location>
</feature>
<dbReference type="AlphaFoldDB" id="A0AAE1FTU2"/>
<dbReference type="Proteomes" id="UP001286313">
    <property type="component" value="Unassembled WGS sequence"/>
</dbReference>
<dbReference type="InterPro" id="IPR016186">
    <property type="entry name" value="C-type_lectin-like/link_sf"/>
</dbReference>
<dbReference type="InterPro" id="IPR001304">
    <property type="entry name" value="C-type_lectin-like"/>
</dbReference>
<dbReference type="SUPFAM" id="SSF49265">
    <property type="entry name" value="Fibronectin type III"/>
    <property type="match status" value="1"/>
</dbReference>
<evidence type="ECO:0000313" key="4">
    <source>
        <dbReference type="Proteomes" id="UP001286313"/>
    </source>
</evidence>
<reference evidence="3" key="1">
    <citation type="submission" date="2023-10" db="EMBL/GenBank/DDBJ databases">
        <title>Genome assemblies of two species of porcelain crab, Petrolisthes cinctipes and Petrolisthes manimaculis (Anomura: Porcellanidae).</title>
        <authorList>
            <person name="Angst P."/>
        </authorList>
    </citation>
    <scope>NUCLEOTIDE SEQUENCE</scope>
    <source>
        <strain evidence="3">PB745_01</strain>
        <tissue evidence="3">Gill</tissue>
    </source>
</reference>
<dbReference type="Gene3D" id="2.60.40.10">
    <property type="entry name" value="Immunoglobulins"/>
    <property type="match status" value="1"/>
</dbReference>
<dbReference type="PANTHER" id="PTHR22801">
    <property type="entry name" value="LITHOSTATHINE"/>
    <property type="match status" value="1"/>
</dbReference>
<protein>
    <recommendedName>
        <fullName evidence="2">C-type lectin domain-containing protein</fullName>
    </recommendedName>
</protein>
<dbReference type="CDD" id="cd00037">
    <property type="entry name" value="CLECT"/>
    <property type="match status" value="1"/>
</dbReference>
<feature type="compositionally biased region" description="Pro residues" evidence="1">
    <location>
        <begin position="439"/>
        <end position="452"/>
    </location>
</feature>
<sequence>MNVNLSVLQSSLPSTSTTPSAPSVTILSEKCSSGSYVCASGYSKFNDQCYKVMKTNTPVDFTTAQRKCQGDGAVLAADKTPQVHNFLKGLLQPHLSETVDSQYRRAFIGLMCQNACDSPTNWLYADGSRCEGNSFCDWLSVGSTNEWNALPTSLYGASIAAMLDDFPDTSYRYKLQPYPSDHTLQYMICQKSADSTEHLKPRSLVVSERLSNVVLQWQRPACSGDVSTYILVLLGSTVSVSYDTEMKCTTNECSYTLNPEDCNYCIHPNTDYTFSVAAVLSDSQLGPAITVNKKIVASHRVHLHPPYHPHYYTFSTLPPRQTSTTTTHHTTLTIILHPPHYHPHYTFSTLHTTTLTIIPSPPSTLPPSLLYLLHPPHYHPHYYTFSTLHTTTQTYLLHYHYPPSTLHNTLTIPSPPSTPPPPSITPSPYLLHPPHYHPDIPPPPPPPSIHPP</sequence>
<evidence type="ECO:0000256" key="1">
    <source>
        <dbReference type="SAM" id="MobiDB-lite"/>
    </source>
</evidence>
<keyword evidence="4" id="KW-1185">Reference proteome</keyword>
<dbReference type="SMART" id="SM00034">
    <property type="entry name" value="CLECT"/>
    <property type="match status" value="1"/>
</dbReference>
<dbReference type="PANTHER" id="PTHR22801:SF63">
    <property type="entry name" value="C-TYPE LECTIN DOMAIN-CONTAINING PROTEIN"/>
    <property type="match status" value="1"/>
</dbReference>
<dbReference type="InterPro" id="IPR036116">
    <property type="entry name" value="FN3_sf"/>
</dbReference>
<dbReference type="EMBL" id="JAWQEG010001404">
    <property type="protein sequence ID" value="KAK3879716.1"/>
    <property type="molecule type" value="Genomic_DNA"/>
</dbReference>
<accession>A0AAE1FTU2</accession>
<gene>
    <name evidence="3" type="ORF">Pcinc_015741</name>
</gene>
<proteinExistence type="predicted"/>
<feature type="compositionally biased region" description="Pro residues" evidence="1">
    <location>
        <begin position="413"/>
        <end position="425"/>
    </location>
</feature>